<evidence type="ECO:0000313" key="5">
    <source>
        <dbReference type="Proteomes" id="UP000616608"/>
    </source>
</evidence>
<feature type="signal peptide" evidence="2">
    <location>
        <begin position="1"/>
        <end position="27"/>
    </location>
</feature>
<sequence length="935" mass="103169">MSKKTYFIATLAISAVAVSAIAPTAHAEKLTFKDLKGIDPGQEKAIYSLVDKGIIKGYEDQTFKPYNHVTRSNVTKFLAKWLVYNDYKIPADYKAKQRFNDVSLQAKDQELLQYAALVHDANVFKGIKQDKGLPSLAPEQTMTRGAMAVVLVRAIKELYDVDLIDLYKKDNFKTSIKDLTLLKDDFEKQEAIIALEFAKITTPEKGMFKPKDPVRRSHFAKFLDSTITNIDAFIEPEVPALTVKEATATSTTTLAVTLSDDSTHTVTLEKPLEENMTTPVSFVIDGVTYKADVRFDVKELKLLTTNHANSTTLQLHFNQAIDPTKLLNADHTLKNGVILFNGIGQAKNPIIASASLSNNQRTITLQLDTALAGKYNIELRNLAAASGETLTHDFNLTLEADTTAPTIVKVEQKNASLANVIFSEPMQAINAKDVTFTLANGTALENVKGTLQENSTEMLIDLSEATANGKFLAPNTKVQARFASVRDMAGNFIAPNPTIVELMKGPSDGIPPAYREIKQTGPTSFDIYFSEAVLPLKREELSVVKGDQRIEVKHITMAKDTPHIMSVTMTGANLDGSHTISLAKDAVIQDLSGETATFATTYTFNNDTQPPTVIDQRIITQNDEQIIALIFNKTMTLSDAVASATGTYTKDGVEYPVETDFIKNMTLLDDRRTLHIKLRDVLQAKNPEVPLDVVGANYQLSLKLEKLKSEYGVDYIGYTTLNFVRTQDSIKNQDIIIVKDIQQDPTDNNIVTITFDKEVDAASATDISNYSIDGVTVEKATVEYNKLNTVKLTLKQNSITDTVDRHITIKNVHAKHSTVPMKETRKTIRLQENVSPTVQNIVVKDGTTLEVTFSENIIVENLPFEIAINNAKVDYMITTKATDAKTQVISLAQGKIFKAGDLLSIQPNIDKSNTIKDQANNPLSFSGYSAPISFN</sequence>
<dbReference type="EMBL" id="BMJT01000009">
    <property type="protein sequence ID" value="GGG29860.1"/>
    <property type="molecule type" value="Genomic_DNA"/>
</dbReference>
<feature type="domain" description="SLH" evidence="3">
    <location>
        <begin position="29"/>
        <end position="92"/>
    </location>
</feature>
<feature type="chain" id="PRO_5037962131" description="SLH domain-containing protein" evidence="2">
    <location>
        <begin position="28"/>
        <end position="935"/>
    </location>
</feature>
<proteinExistence type="predicted"/>
<protein>
    <recommendedName>
        <fullName evidence="3">SLH domain-containing protein</fullName>
    </recommendedName>
</protein>
<dbReference type="Proteomes" id="UP000616608">
    <property type="component" value="Unassembled WGS sequence"/>
</dbReference>
<evidence type="ECO:0000256" key="2">
    <source>
        <dbReference type="SAM" id="SignalP"/>
    </source>
</evidence>
<dbReference type="AlphaFoldDB" id="A0A917G9B1"/>
<evidence type="ECO:0000313" key="4">
    <source>
        <dbReference type="EMBL" id="GGG29860.1"/>
    </source>
</evidence>
<dbReference type="PROSITE" id="PS51272">
    <property type="entry name" value="SLH"/>
    <property type="match status" value="2"/>
</dbReference>
<keyword evidence="5" id="KW-1185">Reference proteome</keyword>
<evidence type="ECO:0000256" key="1">
    <source>
        <dbReference type="ARBA" id="ARBA00022729"/>
    </source>
</evidence>
<dbReference type="RefSeq" id="WP_188615462.1">
    <property type="nucleotide sequence ID" value="NZ_BMJT01000009.1"/>
</dbReference>
<dbReference type="InterPro" id="IPR014755">
    <property type="entry name" value="Cu-Rt/internalin_Ig-like"/>
</dbReference>
<dbReference type="Pfam" id="PF00395">
    <property type="entry name" value="SLH"/>
    <property type="match status" value="1"/>
</dbReference>
<reference evidence="4" key="1">
    <citation type="journal article" date="2014" name="Int. J. Syst. Evol. Microbiol.">
        <title>Complete genome sequence of Corynebacterium casei LMG S-19264T (=DSM 44701T), isolated from a smear-ripened cheese.</title>
        <authorList>
            <consortium name="US DOE Joint Genome Institute (JGI-PGF)"/>
            <person name="Walter F."/>
            <person name="Albersmeier A."/>
            <person name="Kalinowski J."/>
            <person name="Ruckert C."/>
        </authorList>
    </citation>
    <scope>NUCLEOTIDE SEQUENCE</scope>
    <source>
        <strain evidence="4">CGMCC 1.15760</strain>
    </source>
</reference>
<gene>
    <name evidence="4" type="ORF">GCM10007425_25630</name>
</gene>
<accession>A0A917G9B1</accession>
<comment type="caution">
    <text evidence="4">The sequence shown here is derived from an EMBL/GenBank/DDBJ whole genome shotgun (WGS) entry which is preliminary data.</text>
</comment>
<reference evidence="4" key="2">
    <citation type="submission" date="2020-09" db="EMBL/GenBank/DDBJ databases">
        <authorList>
            <person name="Sun Q."/>
            <person name="Zhou Y."/>
        </authorList>
    </citation>
    <scope>NUCLEOTIDE SEQUENCE</scope>
    <source>
        <strain evidence="4">CGMCC 1.15760</strain>
    </source>
</reference>
<dbReference type="InterPro" id="IPR001119">
    <property type="entry name" value="SLH_dom"/>
</dbReference>
<dbReference type="Gene3D" id="2.60.40.1220">
    <property type="match status" value="3"/>
</dbReference>
<organism evidence="4 5">
    <name type="scientific">Lysinibacillus alkalisoli</name>
    <dbReference type="NCBI Taxonomy" id="1911548"/>
    <lineage>
        <taxon>Bacteria</taxon>
        <taxon>Bacillati</taxon>
        <taxon>Bacillota</taxon>
        <taxon>Bacilli</taxon>
        <taxon>Bacillales</taxon>
        <taxon>Bacillaceae</taxon>
        <taxon>Lysinibacillus</taxon>
    </lineage>
</organism>
<name>A0A917G9B1_9BACI</name>
<evidence type="ECO:0000259" key="3">
    <source>
        <dbReference type="PROSITE" id="PS51272"/>
    </source>
</evidence>
<keyword evidence="1 2" id="KW-0732">Signal</keyword>
<feature type="domain" description="SLH" evidence="3">
    <location>
        <begin position="95"/>
        <end position="165"/>
    </location>
</feature>